<sequence>MNASKGRSDARLIKIHTMRQSRNSSKGNRLGCKIGRGVVPDESAEISRRESPAWDGARPTALSPT</sequence>
<organism evidence="2 3">
    <name type="scientific">Penicillium daleae</name>
    <dbReference type="NCBI Taxonomy" id="63821"/>
    <lineage>
        <taxon>Eukaryota</taxon>
        <taxon>Fungi</taxon>
        <taxon>Dikarya</taxon>
        <taxon>Ascomycota</taxon>
        <taxon>Pezizomycotina</taxon>
        <taxon>Eurotiomycetes</taxon>
        <taxon>Eurotiomycetidae</taxon>
        <taxon>Eurotiales</taxon>
        <taxon>Aspergillaceae</taxon>
        <taxon>Penicillium</taxon>
    </lineage>
</organism>
<gene>
    <name evidence="2" type="ORF">N7458_011100</name>
</gene>
<evidence type="ECO:0000256" key="1">
    <source>
        <dbReference type="SAM" id="MobiDB-lite"/>
    </source>
</evidence>
<accession>A0AAD6C0J3</accession>
<keyword evidence="3" id="KW-1185">Reference proteome</keyword>
<dbReference type="AlphaFoldDB" id="A0AAD6C0J3"/>
<dbReference type="EMBL" id="JAPVEA010000008">
    <property type="protein sequence ID" value="KAJ5440102.1"/>
    <property type="molecule type" value="Genomic_DNA"/>
</dbReference>
<reference evidence="2" key="1">
    <citation type="submission" date="2022-12" db="EMBL/GenBank/DDBJ databases">
        <authorList>
            <person name="Petersen C."/>
        </authorList>
    </citation>
    <scope>NUCLEOTIDE SEQUENCE</scope>
    <source>
        <strain evidence="2">IBT 16125</strain>
    </source>
</reference>
<feature type="compositionally biased region" description="Basic and acidic residues" evidence="1">
    <location>
        <begin position="1"/>
        <end position="12"/>
    </location>
</feature>
<proteinExistence type="predicted"/>
<reference evidence="2" key="2">
    <citation type="journal article" date="2023" name="IMA Fungus">
        <title>Comparative genomic study of the Penicillium genus elucidates a diverse pangenome and 15 lateral gene transfer events.</title>
        <authorList>
            <person name="Petersen C."/>
            <person name="Sorensen T."/>
            <person name="Nielsen M.R."/>
            <person name="Sondergaard T.E."/>
            <person name="Sorensen J.L."/>
            <person name="Fitzpatrick D.A."/>
            <person name="Frisvad J.C."/>
            <person name="Nielsen K.L."/>
        </authorList>
    </citation>
    <scope>NUCLEOTIDE SEQUENCE</scope>
    <source>
        <strain evidence="2">IBT 16125</strain>
    </source>
</reference>
<feature type="region of interest" description="Disordered" evidence="1">
    <location>
        <begin position="1"/>
        <end position="65"/>
    </location>
</feature>
<dbReference type="GeneID" id="81604725"/>
<dbReference type="RefSeq" id="XP_056763331.1">
    <property type="nucleotide sequence ID" value="XM_056914482.1"/>
</dbReference>
<dbReference type="Proteomes" id="UP001213681">
    <property type="component" value="Unassembled WGS sequence"/>
</dbReference>
<evidence type="ECO:0000313" key="2">
    <source>
        <dbReference type="EMBL" id="KAJ5440102.1"/>
    </source>
</evidence>
<name>A0AAD6C0J3_9EURO</name>
<comment type="caution">
    <text evidence="2">The sequence shown here is derived from an EMBL/GenBank/DDBJ whole genome shotgun (WGS) entry which is preliminary data.</text>
</comment>
<protein>
    <submittedName>
        <fullName evidence="2">Uncharacterized protein</fullName>
    </submittedName>
</protein>
<evidence type="ECO:0000313" key="3">
    <source>
        <dbReference type="Proteomes" id="UP001213681"/>
    </source>
</evidence>